<dbReference type="PANTHER" id="PTHR44329:SF214">
    <property type="entry name" value="PROTEIN KINASE DOMAIN-CONTAINING PROTEIN"/>
    <property type="match status" value="1"/>
</dbReference>
<dbReference type="Gene3D" id="1.10.510.10">
    <property type="entry name" value="Transferase(Phosphotransferase) domain 1"/>
    <property type="match status" value="1"/>
</dbReference>
<evidence type="ECO:0000313" key="4">
    <source>
        <dbReference type="Proteomes" id="UP000237271"/>
    </source>
</evidence>
<dbReference type="InterPro" id="IPR000719">
    <property type="entry name" value="Prot_kinase_dom"/>
</dbReference>
<organism evidence="3 4">
    <name type="scientific">Phytophthora palmivora</name>
    <dbReference type="NCBI Taxonomy" id="4796"/>
    <lineage>
        <taxon>Eukaryota</taxon>
        <taxon>Sar</taxon>
        <taxon>Stramenopiles</taxon>
        <taxon>Oomycota</taxon>
        <taxon>Peronosporomycetes</taxon>
        <taxon>Peronosporales</taxon>
        <taxon>Peronosporaceae</taxon>
        <taxon>Phytophthora</taxon>
    </lineage>
</organism>
<evidence type="ECO:0000313" key="3">
    <source>
        <dbReference type="EMBL" id="POM59437.1"/>
    </source>
</evidence>
<keyword evidence="4" id="KW-1185">Reference proteome</keyword>
<gene>
    <name evidence="3" type="ORF">PHPALM_31839</name>
</gene>
<dbReference type="Gene3D" id="3.30.200.20">
    <property type="entry name" value="Phosphorylase Kinase, domain 1"/>
    <property type="match status" value="1"/>
</dbReference>
<comment type="caution">
    <text evidence="3">The sequence shown here is derived from an EMBL/GenBank/DDBJ whole genome shotgun (WGS) entry which is preliminary data.</text>
</comment>
<dbReference type="InterPro" id="IPR011009">
    <property type="entry name" value="Kinase-like_dom_sf"/>
</dbReference>
<accession>A0A2P4X1L0</accession>
<feature type="compositionally biased region" description="Basic residues" evidence="1">
    <location>
        <begin position="38"/>
        <end position="55"/>
    </location>
</feature>
<dbReference type="GO" id="GO:0005524">
    <property type="term" value="F:ATP binding"/>
    <property type="evidence" value="ECO:0007669"/>
    <property type="project" value="InterPro"/>
</dbReference>
<evidence type="ECO:0000256" key="1">
    <source>
        <dbReference type="SAM" id="MobiDB-lite"/>
    </source>
</evidence>
<dbReference type="OrthoDB" id="4062651at2759"/>
<proteinExistence type="predicted"/>
<name>A0A2P4X1L0_9STRA</name>
<feature type="region of interest" description="Disordered" evidence="1">
    <location>
        <begin position="38"/>
        <end position="57"/>
    </location>
</feature>
<dbReference type="GO" id="GO:0004674">
    <property type="term" value="F:protein serine/threonine kinase activity"/>
    <property type="evidence" value="ECO:0007669"/>
    <property type="project" value="TreeGrafter"/>
</dbReference>
<dbReference type="Proteomes" id="UP000237271">
    <property type="component" value="Unassembled WGS sequence"/>
</dbReference>
<dbReference type="InterPro" id="IPR051681">
    <property type="entry name" value="Ser/Thr_Kinases-Pseudokinases"/>
</dbReference>
<reference evidence="3 4" key="1">
    <citation type="journal article" date="2017" name="Genome Biol. Evol.">
        <title>Phytophthora megakarya and P. palmivora, closely related causal agents of cacao black pod rot, underwent increases in genome sizes and gene numbers by different mechanisms.</title>
        <authorList>
            <person name="Ali S.S."/>
            <person name="Shao J."/>
            <person name="Lary D.J."/>
            <person name="Kronmiller B."/>
            <person name="Shen D."/>
            <person name="Strem M.D."/>
            <person name="Amoako-Attah I."/>
            <person name="Akrofi A.Y."/>
            <person name="Begoude B.A."/>
            <person name="Ten Hoopen G.M."/>
            <person name="Coulibaly K."/>
            <person name="Kebe B.I."/>
            <person name="Melnick R.L."/>
            <person name="Guiltinan M.J."/>
            <person name="Tyler B.M."/>
            <person name="Meinhardt L.W."/>
            <person name="Bailey B.A."/>
        </authorList>
    </citation>
    <scope>NUCLEOTIDE SEQUENCE [LARGE SCALE GENOMIC DNA]</scope>
    <source>
        <strain evidence="4">sbr112.9</strain>
    </source>
</reference>
<keyword evidence="3" id="KW-0418">Kinase</keyword>
<dbReference type="CDD" id="cd00180">
    <property type="entry name" value="PKc"/>
    <property type="match status" value="1"/>
</dbReference>
<feature type="domain" description="Protein kinase" evidence="2">
    <location>
        <begin position="237"/>
        <end position="536"/>
    </location>
</feature>
<dbReference type="InterPro" id="IPR001245">
    <property type="entry name" value="Ser-Thr/Tyr_kinase_cat_dom"/>
</dbReference>
<dbReference type="AlphaFoldDB" id="A0A2P4X1L0"/>
<dbReference type="PANTHER" id="PTHR44329">
    <property type="entry name" value="SERINE/THREONINE-PROTEIN KINASE TNNI3K-RELATED"/>
    <property type="match status" value="1"/>
</dbReference>
<keyword evidence="3" id="KW-0808">Transferase</keyword>
<dbReference type="Pfam" id="PF07714">
    <property type="entry name" value="PK_Tyr_Ser-Thr"/>
    <property type="match status" value="1"/>
</dbReference>
<dbReference type="SUPFAM" id="SSF56112">
    <property type="entry name" value="Protein kinase-like (PK-like)"/>
    <property type="match status" value="1"/>
</dbReference>
<evidence type="ECO:0000259" key="2">
    <source>
        <dbReference type="PROSITE" id="PS50011"/>
    </source>
</evidence>
<dbReference type="PROSITE" id="PS50011">
    <property type="entry name" value="PROTEIN_KINASE_DOM"/>
    <property type="match status" value="1"/>
</dbReference>
<dbReference type="EMBL" id="NCKW01017159">
    <property type="protein sequence ID" value="POM59437.1"/>
    <property type="molecule type" value="Genomic_DNA"/>
</dbReference>
<sequence>MFTSIRQRALSIRESLDSQVATELPPAKGRGIGIFRRHSSSSKKKLKKDKKRTRKVDKTHSEEWALIHTDLSSLENEKIDISLETAVAVFLNVVESVKQFVTTFSKTDRFVFHLASMRRMYLDLREIGVKLDYVVKVGGIIEEKQEWEKQLQADREKEEEELSTRAAKNALPFARNMMPHEPMEALTLLKFEIDNFKSENSVKHVASMKKVFFSVVRSSNGRVAKIPDWYIPPYAMNYSREKVMAGSVGTSYRGVWVDRKPPDGKKSKEEEEGEQDAKANKVVVKKIFIHADAIEFFRQEVEAWFAMDHSKVLKLYGASHCSRPALLVFEDATNGSLLNYLTCLRKLQAEKHKERQQTEQHWPYRNQWHALWCLFLEAAEGLKYLHVDNKLVHGNLKSDNILVTSDGHVKLTDFGLGMLALQNQAVQDEKFHELGWRAPNCWQDKKLLRRPTFQDDIYSFGLCVLDVLVPEFSSIVLHTSPNVSKRIGDEGFDPLADDVLALIRDESQRNLVKGMCEVKPEDRLTLQQVISQMEELRDVAARGPADSGDCCIL</sequence>
<protein>
    <submittedName>
        <fullName evidence="3">TKL protein kinase</fullName>
    </submittedName>
</protein>